<comment type="similarity">
    <text evidence="1">Belongs to the GSP E family.</text>
</comment>
<evidence type="ECO:0000313" key="4">
    <source>
        <dbReference type="Proteomes" id="UP000317893"/>
    </source>
</evidence>
<accession>A0A542DXS5</accession>
<dbReference type="Gene3D" id="3.40.50.300">
    <property type="entry name" value="P-loop containing nucleotide triphosphate hydrolases"/>
    <property type="match status" value="1"/>
</dbReference>
<evidence type="ECO:0000313" key="3">
    <source>
        <dbReference type="EMBL" id="TQJ07879.1"/>
    </source>
</evidence>
<feature type="domain" description="Bacterial type II secretion system protein E" evidence="2">
    <location>
        <begin position="55"/>
        <end position="329"/>
    </location>
</feature>
<evidence type="ECO:0000259" key="2">
    <source>
        <dbReference type="Pfam" id="PF00437"/>
    </source>
</evidence>
<dbReference type="Gene3D" id="3.30.450.90">
    <property type="match status" value="1"/>
</dbReference>
<dbReference type="InterPro" id="IPR001482">
    <property type="entry name" value="T2SS/T4SS_dom"/>
</dbReference>
<sequence>MTDPSLTPGVWDRIRAGRAPDPVAIDALSGGQVARLGRDGAAELGGGLRARLLGAGALEELLERPGVTDVVVNGDGAVWVDAGRGLERAPVDLGDGEARRRLAVRLAGQAGRRLDDASPYVDGLLPSGVRLHAILPPLAEGGVHLSLRVPARGGLDLDDLVDLGTVPAAWRGPLRALVDRRVAFLVTGGTGAGKTTLLAALLSCAGPRERLVLVEDVRELAVRHPHVVRLEARRPNVEGVGEVPLRTLVRQALRMRPDRLVVGEVRGAEISELLAALNTGHDGGCGTVHANTAADVVARVEALGALAGLPVPAVHAQLVSAVQVVLHLRRGSGAGVRRLESVAVLERAPAPGGEPVVRDALTWDGRECATGPGWARLSALIGPAGGLP</sequence>
<dbReference type="NCBIfam" id="TIGR03819">
    <property type="entry name" value="heli_sec_ATPase"/>
    <property type="match status" value="1"/>
</dbReference>
<dbReference type="InterPro" id="IPR050921">
    <property type="entry name" value="T4SS_GSP_E_ATPase"/>
</dbReference>
<dbReference type="PANTHER" id="PTHR30486:SF6">
    <property type="entry name" value="TYPE IV PILUS RETRACTATION ATPASE PILT"/>
    <property type="match status" value="1"/>
</dbReference>
<keyword evidence="4" id="KW-1185">Reference proteome</keyword>
<gene>
    <name evidence="3" type="ORF">FB458_0950</name>
</gene>
<dbReference type="RefSeq" id="WP_141847210.1">
    <property type="nucleotide sequence ID" value="NZ_BAAAPR010000017.1"/>
</dbReference>
<dbReference type="InterPro" id="IPR027417">
    <property type="entry name" value="P-loop_NTPase"/>
</dbReference>
<organism evidence="3 4">
    <name type="scientific">Lapillicoccus jejuensis</name>
    <dbReference type="NCBI Taxonomy" id="402171"/>
    <lineage>
        <taxon>Bacteria</taxon>
        <taxon>Bacillati</taxon>
        <taxon>Actinomycetota</taxon>
        <taxon>Actinomycetes</taxon>
        <taxon>Micrococcales</taxon>
        <taxon>Intrasporangiaceae</taxon>
        <taxon>Lapillicoccus</taxon>
    </lineage>
</organism>
<dbReference type="GO" id="GO:0016887">
    <property type="term" value="F:ATP hydrolysis activity"/>
    <property type="evidence" value="ECO:0007669"/>
    <property type="project" value="InterPro"/>
</dbReference>
<dbReference type="OrthoDB" id="9810761at2"/>
<evidence type="ECO:0000256" key="1">
    <source>
        <dbReference type="ARBA" id="ARBA00006611"/>
    </source>
</evidence>
<dbReference type="Pfam" id="PF00437">
    <property type="entry name" value="T2SSE"/>
    <property type="match status" value="1"/>
</dbReference>
<comment type="caution">
    <text evidence="3">The sequence shown here is derived from an EMBL/GenBank/DDBJ whole genome shotgun (WGS) entry which is preliminary data.</text>
</comment>
<dbReference type="SUPFAM" id="SSF52540">
    <property type="entry name" value="P-loop containing nucleoside triphosphate hydrolases"/>
    <property type="match status" value="1"/>
</dbReference>
<dbReference type="InterPro" id="IPR022399">
    <property type="entry name" value="TadA-like_ATPase"/>
</dbReference>
<name>A0A542DXS5_9MICO</name>
<proteinExistence type="inferred from homology"/>
<dbReference type="Proteomes" id="UP000317893">
    <property type="component" value="Unassembled WGS sequence"/>
</dbReference>
<dbReference type="AlphaFoldDB" id="A0A542DXS5"/>
<dbReference type="CDD" id="cd01130">
    <property type="entry name" value="VirB11-like_ATPase"/>
    <property type="match status" value="1"/>
</dbReference>
<reference evidence="3 4" key="1">
    <citation type="submission" date="2019-06" db="EMBL/GenBank/DDBJ databases">
        <title>Sequencing the genomes of 1000 actinobacteria strains.</title>
        <authorList>
            <person name="Klenk H.-P."/>
        </authorList>
    </citation>
    <scope>NUCLEOTIDE SEQUENCE [LARGE SCALE GENOMIC DNA]</scope>
    <source>
        <strain evidence="3 4">DSM 18607</strain>
    </source>
</reference>
<dbReference type="EMBL" id="VFMN01000001">
    <property type="protein sequence ID" value="TQJ07879.1"/>
    <property type="molecule type" value="Genomic_DNA"/>
</dbReference>
<protein>
    <submittedName>
        <fullName evidence="3">Pilus assembly protein CpaF</fullName>
    </submittedName>
</protein>
<dbReference type="PANTHER" id="PTHR30486">
    <property type="entry name" value="TWITCHING MOTILITY PROTEIN PILT"/>
    <property type="match status" value="1"/>
</dbReference>